<dbReference type="EMBL" id="MJBS01000004">
    <property type="protein sequence ID" value="OHF03823.1"/>
    <property type="molecule type" value="Genomic_DNA"/>
</dbReference>
<name>A0A1G4BR36_9PEZI</name>
<reference evidence="1 2" key="1">
    <citation type="submission" date="2016-09" db="EMBL/GenBank/DDBJ databases">
        <authorList>
            <person name="Capua I."/>
            <person name="De Benedictis P."/>
            <person name="Joannis T."/>
            <person name="Lombin L.H."/>
            <person name="Cattoli G."/>
        </authorList>
    </citation>
    <scope>NUCLEOTIDE SEQUENCE [LARGE SCALE GENOMIC DNA]</scope>
    <source>
        <strain evidence="1 2">IMI 309357</strain>
    </source>
</reference>
<dbReference type="Proteomes" id="UP000176998">
    <property type="component" value="Unassembled WGS sequence"/>
</dbReference>
<sequence>MRPPRNPRRSFQSPNWRFNIKLAAIRSGQGGFVSFSSVERLSGGRSVGGADAALCAAALVTAAPPDDRTGDRQGQPMTLGIFDGCQDYQRNGRSGRPSGRNPLRTVWRETYEVWDGVCYGVGKAYFKITGRW</sequence>
<evidence type="ECO:0000313" key="1">
    <source>
        <dbReference type="EMBL" id="OHF03823.1"/>
    </source>
</evidence>
<dbReference type="OrthoDB" id="4799468at2759"/>
<dbReference type="AlphaFoldDB" id="A0A1G4BR36"/>
<dbReference type="GeneID" id="34553852"/>
<accession>A0A1G4BR36</accession>
<gene>
    <name evidence="1" type="ORF">CORC01_00685</name>
</gene>
<comment type="caution">
    <text evidence="1">The sequence shown here is derived from an EMBL/GenBank/DDBJ whole genome shotgun (WGS) entry which is preliminary data.</text>
</comment>
<keyword evidence="2" id="KW-1185">Reference proteome</keyword>
<protein>
    <submittedName>
        <fullName evidence="1">Uncharacterized protein</fullName>
    </submittedName>
</protein>
<proteinExistence type="predicted"/>
<organism evidence="1 2">
    <name type="scientific">Colletotrichum orchidophilum</name>
    <dbReference type="NCBI Taxonomy" id="1209926"/>
    <lineage>
        <taxon>Eukaryota</taxon>
        <taxon>Fungi</taxon>
        <taxon>Dikarya</taxon>
        <taxon>Ascomycota</taxon>
        <taxon>Pezizomycotina</taxon>
        <taxon>Sordariomycetes</taxon>
        <taxon>Hypocreomycetidae</taxon>
        <taxon>Glomerellales</taxon>
        <taxon>Glomerellaceae</taxon>
        <taxon>Colletotrichum</taxon>
    </lineage>
</organism>
<dbReference type="RefSeq" id="XP_022480959.1">
    <property type="nucleotide sequence ID" value="XM_022612342.1"/>
</dbReference>
<evidence type="ECO:0000313" key="2">
    <source>
        <dbReference type="Proteomes" id="UP000176998"/>
    </source>
</evidence>